<sequence length="277" mass="31845">MTRRGQSHPDAPVLTKPLVHPKHAMRIGNWNVRTLYSSGNVAQAAREMGKRDIDIMGISETHWTGQGKMQLRDGETMVYSGREDNIHREGVGILMSKNAAACLIEWTPWNERMIQARFYSRHIQLTIIHIYAPTEDADEHLKDEFYTRLQEVLDSRNQHDMVIITGDMNAKVGGQNWDYERVMGKHGLGVRNDNGERLCELCDLNELVITGTLFPHRTIHKATWISPDGKTKNQIDHVLVNKRFRNSVKDTRVFRSADVGSDHYLVCATYFRVKYDT</sequence>
<dbReference type="PANTHER" id="PTHR23227">
    <property type="entry name" value="BUCENTAUR RELATED"/>
    <property type="match status" value="1"/>
</dbReference>
<dbReference type="SUPFAM" id="SSF56219">
    <property type="entry name" value="DNase I-like"/>
    <property type="match status" value="1"/>
</dbReference>
<feature type="non-terminal residue" evidence="2">
    <location>
        <position position="277"/>
    </location>
</feature>
<dbReference type="OMA" id="HEHEVGF"/>
<dbReference type="Gene3D" id="3.60.10.10">
    <property type="entry name" value="Endonuclease/exonuclease/phosphatase"/>
    <property type="match status" value="1"/>
</dbReference>
<dbReference type="InterPro" id="IPR036691">
    <property type="entry name" value="Endo/exonu/phosph_ase_sf"/>
</dbReference>
<dbReference type="CDD" id="cd09076">
    <property type="entry name" value="L1-EN"/>
    <property type="match status" value="1"/>
</dbReference>
<dbReference type="EMBL" id="DS469752">
    <property type="protein sequence ID" value="EDO33896.1"/>
    <property type="molecule type" value="Genomic_DNA"/>
</dbReference>
<dbReference type="Proteomes" id="UP000001593">
    <property type="component" value="Unassembled WGS sequence"/>
</dbReference>
<dbReference type="PhylomeDB" id="A7SQY3"/>
<dbReference type="AlphaFoldDB" id="A7SQY3"/>
<gene>
    <name evidence="2" type="ORF">NEMVEDRAFT_v1g128180</name>
</gene>
<evidence type="ECO:0000313" key="2">
    <source>
        <dbReference type="EMBL" id="EDO33896.1"/>
    </source>
</evidence>
<dbReference type="HOGENOM" id="CLU_000680_8_2_1"/>
<dbReference type="GO" id="GO:0003824">
    <property type="term" value="F:catalytic activity"/>
    <property type="evidence" value="ECO:0007669"/>
    <property type="project" value="InterPro"/>
</dbReference>
<keyword evidence="3" id="KW-1185">Reference proteome</keyword>
<proteinExistence type="predicted"/>
<dbReference type="InterPro" id="IPR027124">
    <property type="entry name" value="Swc5/CFDP1/2"/>
</dbReference>
<dbReference type="PANTHER" id="PTHR23227:SF67">
    <property type="entry name" value="CRANIOFACIAL DEVELOPMENT PROTEIN 2-LIKE"/>
    <property type="match status" value="1"/>
</dbReference>
<organism evidence="2 3">
    <name type="scientific">Nematostella vectensis</name>
    <name type="common">Starlet sea anemone</name>
    <dbReference type="NCBI Taxonomy" id="45351"/>
    <lineage>
        <taxon>Eukaryota</taxon>
        <taxon>Metazoa</taxon>
        <taxon>Cnidaria</taxon>
        <taxon>Anthozoa</taxon>
        <taxon>Hexacorallia</taxon>
        <taxon>Actiniaria</taxon>
        <taxon>Edwardsiidae</taxon>
        <taxon>Nematostella</taxon>
    </lineage>
</organism>
<dbReference type="InterPro" id="IPR005135">
    <property type="entry name" value="Endo/exonuclease/phosphatase"/>
</dbReference>
<dbReference type="STRING" id="45351.A7SQY3"/>
<dbReference type="eggNOG" id="KOG1075">
    <property type="taxonomic scope" value="Eukaryota"/>
</dbReference>
<feature type="domain" description="Endonuclease/exonuclease/phosphatase" evidence="1">
    <location>
        <begin position="126"/>
        <end position="266"/>
    </location>
</feature>
<evidence type="ECO:0000259" key="1">
    <source>
        <dbReference type="Pfam" id="PF14529"/>
    </source>
</evidence>
<evidence type="ECO:0000313" key="3">
    <source>
        <dbReference type="Proteomes" id="UP000001593"/>
    </source>
</evidence>
<protein>
    <recommendedName>
        <fullName evidence="1">Endonuclease/exonuclease/phosphatase domain-containing protein</fullName>
    </recommendedName>
</protein>
<dbReference type="InParanoid" id="A7SQY3"/>
<dbReference type="Pfam" id="PF14529">
    <property type="entry name" value="Exo_endo_phos_2"/>
    <property type="match status" value="1"/>
</dbReference>
<reference evidence="2 3" key="1">
    <citation type="journal article" date="2007" name="Science">
        <title>Sea anemone genome reveals ancestral eumetazoan gene repertoire and genomic organization.</title>
        <authorList>
            <person name="Putnam N.H."/>
            <person name="Srivastava M."/>
            <person name="Hellsten U."/>
            <person name="Dirks B."/>
            <person name="Chapman J."/>
            <person name="Salamov A."/>
            <person name="Terry A."/>
            <person name="Shapiro H."/>
            <person name="Lindquist E."/>
            <person name="Kapitonov V.V."/>
            <person name="Jurka J."/>
            <person name="Genikhovich G."/>
            <person name="Grigoriev I.V."/>
            <person name="Lucas S.M."/>
            <person name="Steele R.E."/>
            <person name="Finnerty J.R."/>
            <person name="Technau U."/>
            <person name="Martindale M.Q."/>
            <person name="Rokhsar D.S."/>
        </authorList>
    </citation>
    <scope>NUCLEOTIDE SEQUENCE [LARGE SCALE GENOMIC DNA]</scope>
    <source>
        <strain evidence="3">CH2 X CH6</strain>
    </source>
</reference>
<name>A7SQY3_NEMVE</name>
<accession>A7SQY3</accession>